<sequence length="97" mass="10689">MDKAEKRQWMQSVDGKIRVGPMYQAMIPPFCRAGDAQKRGHCESSVHESISGGQHLASGIAVAEHTGDKVVKVQQVSQGKMKVHSQYLVAEDFLISH</sequence>
<feature type="domain" description="ELM2" evidence="2">
    <location>
        <begin position="15"/>
        <end position="97"/>
    </location>
</feature>
<gene>
    <name evidence="3" type="ORF">BBBOND_0210680</name>
</gene>
<reference evidence="4" key="1">
    <citation type="submission" date="2014-06" db="EMBL/GenBank/DDBJ databases">
        <authorList>
            <person name="Aslett M."/>
            <person name="De Silva N."/>
        </authorList>
    </citation>
    <scope>NUCLEOTIDE SEQUENCE [LARGE SCALE GENOMIC DNA]</scope>
    <source>
        <strain evidence="4">Bond</strain>
    </source>
</reference>
<organism evidence="3 4">
    <name type="scientific">Babesia bigemina</name>
    <dbReference type="NCBI Taxonomy" id="5866"/>
    <lineage>
        <taxon>Eukaryota</taxon>
        <taxon>Sar</taxon>
        <taxon>Alveolata</taxon>
        <taxon>Apicomplexa</taxon>
        <taxon>Aconoidasida</taxon>
        <taxon>Piroplasmida</taxon>
        <taxon>Babesiidae</taxon>
        <taxon>Babesia</taxon>
    </lineage>
</organism>
<keyword evidence="1" id="KW-0539">Nucleus</keyword>
<dbReference type="KEGG" id="bbig:BBBOND_0210680"/>
<proteinExistence type="predicted"/>
<dbReference type="Proteomes" id="UP000033188">
    <property type="component" value="Chromosome 2"/>
</dbReference>
<dbReference type="VEuPathDB" id="PiroplasmaDB:BBBOND_0210680"/>
<dbReference type="InterPro" id="IPR000949">
    <property type="entry name" value="ELM2_dom"/>
</dbReference>
<dbReference type="EMBL" id="LK391708">
    <property type="protein sequence ID" value="CDR95918.1"/>
    <property type="molecule type" value="Genomic_DNA"/>
</dbReference>
<dbReference type="AlphaFoldDB" id="A0A061D5T5"/>
<accession>A0A061D5T5</accession>
<dbReference type="RefSeq" id="XP_012768104.1">
    <property type="nucleotide sequence ID" value="XM_012912650.1"/>
</dbReference>
<dbReference type="Pfam" id="PF01448">
    <property type="entry name" value="ELM2"/>
    <property type="match status" value="1"/>
</dbReference>
<evidence type="ECO:0000259" key="2">
    <source>
        <dbReference type="PROSITE" id="PS51156"/>
    </source>
</evidence>
<protein>
    <recommendedName>
        <fullName evidence="2">ELM2 domain-containing protein</fullName>
    </recommendedName>
</protein>
<dbReference type="GeneID" id="24564459"/>
<evidence type="ECO:0000256" key="1">
    <source>
        <dbReference type="ARBA" id="ARBA00023242"/>
    </source>
</evidence>
<evidence type="ECO:0000313" key="3">
    <source>
        <dbReference type="EMBL" id="CDR95918.1"/>
    </source>
</evidence>
<keyword evidence="4" id="KW-1185">Reference proteome</keyword>
<evidence type="ECO:0000313" key="4">
    <source>
        <dbReference type="Proteomes" id="UP000033188"/>
    </source>
</evidence>
<dbReference type="OrthoDB" id="361943at2759"/>
<name>A0A061D5T5_BABBI</name>
<dbReference type="PROSITE" id="PS51156">
    <property type="entry name" value="ELM2"/>
    <property type="match status" value="1"/>
</dbReference>